<organism evidence="2 3">
    <name type="scientific">Jonesia denitrificans (strain ATCC 14870 / DSM 20603 / BCRC 15368 / CIP 55.134 / JCM 11481 / NBRC 15587 / NCTC 10816 / Prevot 55134)</name>
    <name type="common">Listeria denitrificans</name>
    <dbReference type="NCBI Taxonomy" id="471856"/>
    <lineage>
        <taxon>Bacteria</taxon>
        <taxon>Bacillati</taxon>
        <taxon>Actinomycetota</taxon>
        <taxon>Actinomycetes</taxon>
        <taxon>Micrococcales</taxon>
        <taxon>Jonesiaceae</taxon>
        <taxon>Jonesia</taxon>
    </lineage>
</organism>
<proteinExistence type="predicted"/>
<dbReference type="Proteomes" id="UP000000628">
    <property type="component" value="Chromosome"/>
</dbReference>
<feature type="transmembrane region" description="Helical" evidence="1">
    <location>
        <begin position="97"/>
        <end position="117"/>
    </location>
</feature>
<dbReference type="AlphaFoldDB" id="C7R480"/>
<dbReference type="KEGG" id="jde:Jden_1281"/>
<feature type="transmembrane region" description="Helical" evidence="1">
    <location>
        <begin position="137"/>
        <end position="155"/>
    </location>
</feature>
<protein>
    <submittedName>
        <fullName evidence="2">Uncharacterized protein</fullName>
    </submittedName>
</protein>
<evidence type="ECO:0000256" key="1">
    <source>
        <dbReference type="SAM" id="Phobius"/>
    </source>
</evidence>
<feature type="transmembrane region" description="Helical" evidence="1">
    <location>
        <begin position="54"/>
        <end position="85"/>
    </location>
</feature>
<sequence>MTRKTQRHHRTTTPTPRIVNRTTHPAWLAYLPLVLLLTTTTVSATTWMPALAQITSIIVAATLAIIGLTRGALPALITAWALTIIHLTQTDPQHPTVLAAVNTILIIGSTVATQQWATPHPQQHWDTRSILTMWTPVLLATTSITIAVGIIMVAAPSMSHRAPLLGAVLFLGALAVGGAVWVRMSVRSTMSAAQPEDGSHD</sequence>
<keyword evidence="3" id="KW-1185">Reference proteome</keyword>
<dbReference type="EMBL" id="CP001706">
    <property type="protein sequence ID" value="ACV08937.1"/>
    <property type="molecule type" value="Genomic_DNA"/>
</dbReference>
<keyword evidence="1" id="KW-0812">Transmembrane</keyword>
<evidence type="ECO:0000313" key="2">
    <source>
        <dbReference type="EMBL" id="ACV08937.1"/>
    </source>
</evidence>
<feature type="transmembrane region" description="Helical" evidence="1">
    <location>
        <begin position="162"/>
        <end position="182"/>
    </location>
</feature>
<reference evidence="2 3" key="1">
    <citation type="journal article" date="2009" name="Stand. Genomic Sci.">
        <title>Complete genome sequence of Jonesia denitrificans type strain (Prevot 55134).</title>
        <authorList>
            <person name="Pukall R."/>
            <person name="Gehrich-Schroter G."/>
            <person name="Lapidus A."/>
            <person name="Nolan M."/>
            <person name="Glavina Del Rio T."/>
            <person name="Lucas S."/>
            <person name="Chen F."/>
            <person name="Tice H."/>
            <person name="Pitluck S."/>
            <person name="Cheng J.F."/>
            <person name="Copeland A."/>
            <person name="Saunders E."/>
            <person name="Brettin T."/>
            <person name="Detter J.C."/>
            <person name="Bruce D."/>
            <person name="Goodwin L."/>
            <person name="Pati A."/>
            <person name="Ivanova N."/>
            <person name="Mavromatis K."/>
            <person name="Ovchinnikova G."/>
            <person name="Chen A."/>
            <person name="Palaniappan K."/>
            <person name="Land M."/>
            <person name="Hauser L."/>
            <person name="Chang Y.J."/>
            <person name="Jeffries C.D."/>
            <person name="Chain P."/>
            <person name="Goker M."/>
            <person name="Bristow J."/>
            <person name="Eisen J.A."/>
            <person name="Markowitz V."/>
            <person name="Hugenholtz P."/>
            <person name="Kyrpides N.C."/>
            <person name="Klenk H.P."/>
            <person name="Han C."/>
        </authorList>
    </citation>
    <scope>NUCLEOTIDE SEQUENCE [LARGE SCALE GENOMIC DNA]</scope>
    <source>
        <strain evidence="3">ATCC 14870 / DSM 20603 / BCRC 15368 / CIP 55.134 / JCM 11481 / NBRC 15587 / NCTC 10816 / Prevot 55134</strain>
    </source>
</reference>
<name>C7R480_JONDD</name>
<evidence type="ECO:0000313" key="3">
    <source>
        <dbReference type="Proteomes" id="UP000000628"/>
    </source>
</evidence>
<dbReference type="HOGENOM" id="CLU_1358906_0_0_11"/>
<feature type="transmembrane region" description="Helical" evidence="1">
    <location>
        <begin position="27"/>
        <end position="48"/>
    </location>
</feature>
<keyword evidence="1" id="KW-1133">Transmembrane helix</keyword>
<accession>C7R480</accession>
<keyword evidence="1" id="KW-0472">Membrane</keyword>
<dbReference type="RefSeq" id="WP_015771565.1">
    <property type="nucleotide sequence ID" value="NC_013174.1"/>
</dbReference>
<gene>
    <name evidence="2" type="ordered locus">Jden_1281</name>
</gene>
<dbReference type="STRING" id="471856.Jden_1281"/>